<gene>
    <name evidence="2" type="ORF">PCAMFM013_S020g000155</name>
</gene>
<sequence>MVRSYVLLGFLTALCQPAYGLVFKDKLKQVVEGEAVYLLHDVGNPTSVRFGQEQIPGTRGWKFDTEGFNDDEAVITPLDSDKTLTCQEGLPCTLDLGGTKQAYAIARVDGATFTFQDKLSNLYVSRAPDLSLELTDEVSDASYFELEKLSGDE</sequence>
<evidence type="ECO:0000313" key="3">
    <source>
        <dbReference type="Proteomes" id="UP000053732"/>
    </source>
</evidence>
<accession>A0A0G4PLG5</accession>
<feature type="chain" id="PRO_5005195567" evidence="1">
    <location>
        <begin position="21"/>
        <end position="153"/>
    </location>
</feature>
<feature type="signal peptide" evidence="1">
    <location>
        <begin position="1"/>
        <end position="20"/>
    </location>
</feature>
<proteinExistence type="predicted"/>
<keyword evidence="1" id="KW-0732">Signal</keyword>
<evidence type="ECO:0000256" key="1">
    <source>
        <dbReference type="SAM" id="SignalP"/>
    </source>
</evidence>
<reference evidence="2 3" key="1">
    <citation type="journal article" date="2014" name="Nat. Commun.">
        <title>Multiple recent horizontal transfers of a large genomic region in cheese making fungi.</title>
        <authorList>
            <person name="Cheeseman K."/>
            <person name="Ropars J."/>
            <person name="Renault P."/>
            <person name="Dupont J."/>
            <person name="Gouzy J."/>
            <person name="Branca A."/>
            <person name="Abraham A.L."/>
            <person name="Ceppi M."/>
            <person name="Conseiller E."/>
            <person name="Debuchy R."/>
            <person name="Malagnac F."/>
            <person name="Goarin A."/>
            <person name="Silar P."/>
            <person name="Lacoste S."/>
            <person name="Sallet E."/>
            <person name="Bensimon A."/>
            <person name="Giraud T."/>
            <person name="Brygoo Y."/>
        </authorList>
    </citation>
    <scope>NUCLEOTIDE SEQUENCE [LARGE SCALE GENOMIC DNA]</scope>
    <source>
        <strain evidence="3">FM 013</strain>
    </source>
</reference>
<dbReference type="EMBL" id="HG793153">
    <property type="protein sequence ID" value="CRL26996.1"/>
    <property type="molecule type" value="Genomic_DNA"/>
</dbReference>
<dbReference type="AlphaFoldDB" id="A0A0G4PLG5"/>
<organism evidence="2 3">
    <name type="scientific">Penicillium camemberti (strain FM 013)</name>
    <dbReference type="NCBI Taxonomy" id="1429867"/>
    <lineage>
        <taxon>Eukaryota</taxon>
        <taxon>Fungi</taxon>
        <taxon>Dikarya</taxon>
        <taxon>Ascomycota</taxon>
        <taxon>Pezizomycotina</taxon>
        <taxon>Eurotiomycetes</taxon>
        <taxon>Eurotiomycetidae</taxon>
        <taxon>Eurotiales</taxon>
        <taxon>Aspergillaceae</taxon>
        <taxon>Penicillium</taxon>
    </lineage>
</organism>
<evidence type="ECO:0000313" key="2">
    <source>
        <dbReference type="EMBL" id="CRL26996.1"/>
    </source>
</evidence>
<keyword evidence="3" id="KW-1185">Reference proteome</keyword>
<name>A0A0G4PLG5_PENC3</name>
<protein>
    <submittedName>
        <fullName evidence="2">Str. FM013</fullName>
    </submittedName>
</protein>
<dbReference type="Proteomes" id="UP000053732">
    <property type="component" value="Unassembled WGS sequence"/>
</dbReference>